<sequence length="822" mass="92803">MKNIFIVFLSLAVCACSEPETKSISFVDYVPKDAQIIVKINDLEQAKSQLRNNDLIKNNTGLDLYTYFNQLPALQKTSKKSALLCFSPVGKNDYEYTLISKIDQLLITKDSLSNKKVEKFSYAEKDIYKISEADQAYFSTIADSIIISSSSQLVIENVIREQKNLVKAPSDLKRVYEVASSETPLSFLINGNKLYNLQQNLLPKDDIIGIKKFSGWASMDASIAQNSIYLNGIVVEKDSLPSVLGIFNKTLPQENKIAKITPVTANGFISYTYDDFDILKNNLASIQEREYHDIPVEFDELFASVTEVGLIYNGDDTLLALTALNTDELIEELQGDKVNTFRDISIYKHDNQISFAGIFNPLLADFKEAFYFQFEEFIVFATSQKALQDIIANILNTSVLGVQPYYTSLKDKLADRSSILMVGNISYLKEHIANNGLDTYKEGWNNFNHKGYEIGIVQLIRENDFAHVHTLLQKSQDSSVATSVAQVASVTLENELLSAPVLVKNHRTKGLDIAAQDITNHLYLISDTGTIFWKKQIDGAIMGEIQQIDMYKNGRYQLLFNTANTLYVVDRDGKDVTPFPKKFEQTITQPLALFDYDKNKRYRIVITQGNNILMFDAKGEVVEGFGFNGTKTKIIAPPKHIRIGTKDYILVQEENGKLNILDRIGRTRVDVKGNIDFSTNEWYQYQDLFTSTTKAGGLIQIDAKGGINKKEIGLEENHQVTMTNKTLVTLSENKLTIKDRTLELDYGIYTAPKLFYINNKIYISVTDKQTKKVYLYDSNAELFPNFPVYGNSAISLGNMDNDPKLEFAVKGDDNTILIYQIN</sequence>
<dbReference type="AlphaFoldDB" id="A0A4V2F5A7"/>
<dbReference type="SUPFAM" id="SSF50969">
    <property type="entry name" value="YVTN repeat-like/Quinoprotein amine dehydrogenase"/>
    <property type="match status" value="1"/>
</dbReference>
<dbReference type="EMBL" id="SGXE01000004">
    <property type="protein sequence ID" value="RZS92159.1"/>
    <property type="molecule type" value="Genomic_DNA"/>
</dbReference>
<dbReference type="OrthoDB" id="1093345at2"/>
<dbReference type="InterPro" id="IPR011044">
    <property type="entry name" value="Quino_amine_DH_bsu"/>
</dbReference>
<dbReference type="RefSeq" id="WP_130287331.1">
    <property type="nucleotide sequence ID" value="NZ_SGXE01000004.1"/>
</dbReference>
<comment type="caution">
    <text evidence="1">The sequence shown here is derived from an EMBL/GenBank/DDBJ whole genome shotgun (WGS) entry which is preliminary data.</text>
</comment>
<organism evidence="1 2">
    <name type="scientific">Aquimarina brevivitae</name>
    <dbReference type="NCBI Taxonomy" id="323412"/>
    <lineage>
        <taxon>Bacteria</taxon>
        <taxon>Pseudomonadati</taxon>
        <taxon>Bacteroidota</taxon>
        <taxon>Flavobacteriia</taxon>
        <taxon>Flavobacteriales</taxon>
        <taxon>Flavobacteriaceae</taxon>
        <taxon>Aquimarina</taxon>
    </lineage>
</organism>
<reference evidence="1 2" key="1">
    <citation type="submission" date="2019-02" db="EMBL/GenBank/DDBJ databases">
        <title>Genomic Encyclopedia of Type Strains, Phase IV (KMG-IV): sequencing the most valuable type-strain genomes for metagenomic binning, comparative biology and taxonomic classification.</title>
        <authorList>
            <person name="Goeker M."/>
        </authorList>
    </citation>
    <scope>NUCLEOTIDE SEQUENCE [LARGE SCALE GENOMIC DNA]</scope>
    <source>
        <strain evidence="1 2">DSM 17196</strain>
    </source>
</reference>
<gene>
    <name evidence="1" type="ORF">EV197_2794</name>
</gene>
<name>A0A4V2F5A7_9FLAO</name>
<evidence type="ECO:0000313" key="2">
    <source>
        <dbReference type="Proteomes" id="UP000292262"/>
    </source>
</evidence>
<protein>
    <submittedName>
        <fullName evidence="1">Uncharacterized protein</fullName>
    </submittedName>
</protein>
<dbReference type="PROSITE" id="PS51257">
    <property type="entry name" value="PROKAR_LIPOPROTEIN"/>
    <property type="match status" value="1"/>
</dbReference>
<evidence type="ECO:0000313" key="1">
    <source>
        <dbReference type="EMBL" id="RZS92159.1"/>
    </source>
</evidence>
<keyword evidence="2" id="KW-1185">Reference proteome</keyword>
<accession>A0A4V2F5A7</accession>
<proteinExistence type="predicted"/>
<dbReference type="Proteomes" id="UP000292262">
    <property type="component" value="Unassembled WGS sequence"/>
</dbReference>